<gene>
    <name evidence="8" type="ORF">TI39_contig595g00021</name>
</gene>
<dbReference type="Gene3D" id="2.130.10.10">
    <property type="entry name" value="YVTN repeat-like/Quinoprotein amine dehydrogenase"/>
    <property type="match status" value="2"/>
</dbReference>
<dbReference type="OrthoDB" id="60955at2759"/>
<dbReference type="STRING" id="1047168.A0A0F4GL02"/>
<feature type="compositionally biased region" description="Polar residues" evidence="7">
    <location>
        <begin position="930"/>
        <end position="944"/>
    </location>
</feature>
<evidence type="ECO:0000256" key="2">
    <source>
        <dbReference type="ARBA" id="ARBA00022723"/>
    </source>
</evidence>
<dbReference type="PANTHER" id="PTHR46200:SF1">
    <property type="entry name" value="GATOR COMPLEX PROTEIN WDR24"/>
    <property type="match status" value="1"/>
</dbReference>
<evidence type="ECO:0000256" key="5">
    <source>
        <dbReference type="ARBA" id="ARBA00022833"/>
    </source>
</evidence>
<dbReference type="PROSITE" id="PS00678">
    <property type="entry name" value="WD_REPEATS_1"/>
    <property type="match status" value="1"/>
</dbReference>
<dbReference type="InterPro" id="IPR001680">
    <property type="entry name" value="WD40_rpt"/>
</dbReference>
<feature type="region of interest" description="Disordered" evidence="7">
    <location>
        <begin position="750"/>
        <end position="781"/>
    </location>
</feature>
<dbReference type="GO" id="GO:0008270">
    <property type="term" value="F:zinc ion binding"/>
    <property type="evidence" value="ECO:0007669"/>
    <property type="project" value="UniProtKB-KW"/>
</dbReference>
<keyword evidence="4" id="KW-0863">Zinc-finger</keyword>
<feature type="compositionally biased region" description="Pro residues" evidence="7">
    <location>
        <begin position="24"/>
        <end position="34"/>
    </location>
</feature>
<feature type="compositionally biased region" description="Low complexity" evidence="7">
    <location>
        <begin position="499"/>
        <end position="520"/>
    </location>
</feature>
<protein>
    <submittedName>
        <fullName evidence="8">WD domain containing protein</fullName>
    </submittedName>
</protein>
<dbReference type="GO" id="GO:0005829">
    <property type="term" value="C:cytosol"/>
    <property type="evidence" value="ECO:0007669"/>
    <property type="project" value="TreeGrafter"/>
</dbReference>
<dbReference type="GO" id="GO:0061700">
    <property type="term" value="C:GATOR2 complex"/>
    <property type="evidence" value="ECO:0007669"/>
    <property type="project" value="TreeGrafter"/>
</dbReference>
<evidence type="ECO:0000256" key="7">
    <source>
        <dbReference type="SAM" id="MobiDB-lite"/>
    </source>
</evidence>
<dbReference type="Pfam" id="PF00400">
    <property type="entry name" value="WD40"/>
    <property type="match status" value="2"/>
</dbReference>
<keyword evidence="3" id="KW-0677">Repeat</keyword>
<name>A0A0F4GL02_9PEZI</name>
<dbReference type="GO" id="GO:0016239">
    <property type="term" value="P:positive regulation of macroautophagy"/>
    <property type="evidence" value="ECO:0007669"/>
    <property type="project" value="TreeGrafter"/>
</dbReference>
<dbReference type="Proteomes" id="UP000033647">
    <property type="component" value="Unassembled WGS sequence"/>
</dbReference>
<feature type="repeat" description="WD" evidence="6">
    <location>
        <begin position="285"/>
        <end position="326"/>
    </location>
</feature>
<comment type="caution">
    <text evidence="8">The sequence shown here is derived from an EMBL/GenBank/DDBJ whole genome shotgun (WGS) entry which is preliminary data.</text>
</comment>
<feature type="compositionally biased region" description="Low complexity" evidence="7">
    <location>
        <begin position="718"/>
        <end position="729"/>
    </location>
</feature>
<dbReference type="InterPro" id="IPR015943">
    <property type="entry name" value="WD40/YVTN_repeat-like_dom_sf"/>
</dbReference>
<dbReference type="SUPFAM" id="SSF50978">
    <property type="entry name" value="WD40 repeat-like"/>
    <property type="match status" value="1"/>
</dbReference>
<evidence type="ECO:0000256" key="1">
    <source>
        <dbReference type="ARBA" id="ARBA00022574"/>
    </source>
</evidence>
<feature type="region of interest" description="Disordered" evidence="7">
    <location>
        <begin position="654"/>
        <end position="736"/>
    </location>
</feature>
<feature type="compositionally biased region" description="Basic and acidic residues" evidence="7">
    <location>
        <begin position="822"/>
        <end position="833"/>
    </location>
</feature>
<dbReference type="SMART" id="SM00320">
    <property type="entry name" value="WD40"/>
    <property type="match status" value="5"/>
</dbReference>
<keyword evidence="5" id="KW-0862">Zinc</keyword>
<proteinExistence type="predicted"/>
<feature type="region of interest" description="Disordered" evidence="7">
    <location>
        <begin position="494"/>
        <end position="520"/>
    </location>
</feature>
<dbReference type="InterPro" id="IPR036322">
    <property type="entry name" value="WD40_repeat_dom_sf"/>
</dbReference>
<feature type="repeat" description="WD" evidence="6">
    <location>
        <begin position="191"/>
        <end position="233"/>
    </location>
</feature>
<feature type="region of interest" description="Disordered" evidence="7">
    <location>
        <begin position="930"/>
        <end position="951"/>
    </location>
</feature>
<dbReference type="InterPro" id="IPR019775">
    <property type="entry name" value="WD40_repeat_CS"/>
</dbReference>
<evidence type="ECO:0000256" key="3">
    <source>
        <dbReference type="ARBA" id="ARBA00022737"/>
    </source>
</evidence>
<evidence type="ECO:0000313" key="8">
    <source>
        <dbReference type="EMBL" id="KJX96880.1"/>
    </source>
</evidence>
<dbReference type="PROSITE" id="PS50082">
    <property type="entry name" value="WD_REPEATS_2"/>
    <property type="match status" value="3"/>
</dbReference>
<evidence type="ECO:0000313" key="9">
    <source>
        <dbReference type="Proteomes" id="UP000033647"/>
    </source>
</evidence>
<evidence type="ECO:0000256" key="4">
    <source>
        <dbReference type="ARBA" id="ARBA00022771"/>
    </source>
</evidence>
<feature type="compositionally biased region" description="Polar residues" evidence="7">
    <location>
        <begin position="661"/>
        <end position="686"/>
    </location>
</feature>
<reference evidence="8 9" key="1">
    <citation type="submission" date="2015-03" db="EMBL/GenBank/DDBJ databases">
        <title>RNA-seq based gene annotation and comparative genomics of four Zymoseptoria species reveal species-specific pathogenicity related genes and transposable element activity.</title>
        <authorList>
            <person name="Grandaubert J."/>
            <person name="Bhattacharyya A."/>
            <person name="Stukenbrock E.H."/>
        </authorList>
    </citation>
    <scope>NUCLEOTIDE SEQUENCE [LARGE SCALE GENOMIC DNA]</scope>
    <source>
        <strain evidence="8 9">Zb18110</strain>
    </source>
</reference>
<dbReference type="PANTHER" id="PTHR46200">
    <property type="entry name" value="GATOR COMPLEX PROTEIN WDR24"/>
    <property type="match status" value="1"/>
</dbReference>
<keyword evidence="2" id="KW-0479">Metal-binding</keyword>
<keyword evidence="9" id="KW-1185">Reference proteome</keyword>
<dbReference type="InterPro" id="IPR037590">
    <property type="entry name" value="WDR24"/>
</dbReference>
<evidence type="ECO:0000256" key="6">
    <source>
        <dbReference type="PROSITE-ProRule" id="PRU00221"/>
    </source>
</evidence>
<dbReference type="EMBL" id="LAFY01000587">
    <property type="protein sequence ID" value="KJX96880.1"/>
    <property type="molecule type" value="Genomic_DNA"/>
</dbReference>
<dbReference type="GO" id="GO:1904263">
    <property type="term" value="P:positive regulation of TORC1 signaling"/>
    <property type="evidence" value="ECO:0007669"/>
    <property type="project" value="TreeGrafter"/>
</dbReference>
<feature type="region of interest" description="Disordered" evidence="7">
    <location>
        <begin position="1"/>
        <end position="60"/>
    </location>
</feature>
<organism evidence="8 9">
    <name type="scientific">Zymoseptoria brevis</name>
    <dbReference type="NCBI Taxonomy" id="1047168"/>
    <lineage>
        <taxon>Eukaryota</taxon>
        <taxon>Fungi</taxon>
        <taxon>Dikarya</taxon>
        <taxon>Ascomycota</taxon>
        <taxon>Pezizomycotina</taxon>
        <taxon>Dothideomycetes</taxon>
        <taxon>Dothideomycetidae</taxon>
        <taxon>Mycosphaerellales</taxon>
        <taxon>Mycosphaerellaceae</taxon>
        <taxon>Zymoseptoria</taxon>
    </lineage>
</organism>
<keyword evidence="1 6" id="KW-0853">WD repeat</keyword>
<sequence length="1254" mass="138364">MSSKDSKHSKHILIGHPSTAASIPRPPPLPPPRPLQRARDAASRFLGYSSRSTSPHHDNYVDDRLSLNSIQFTRSASLGATQNATASHRTGLEIRTISINDTGTHALIAGKEIFKTVKIEDGICAEDFNLRTAIRSTPNHASGKPRQIYSIDIADVAWAKGDSGNYIAAATSSGKIILYDLGHAGLQAAQLHEHFRQVHNITFNPHKGSLLLSGSLDGTVRLWDVRDVRTQANAIQSKRKFSGQSDGVRDVKWSPTDGVDFAFGTDNGEIQRWDMRNLKSAKVRIPAHSLSCNTIDWHPDGKHIVSAGSDKTLRVFDVSANRPRKAAWEIKTPYPAMNARWRPSCRSAMQHDNGARLCTQIVTAYDREHPVMHIWDFRRPLLPFREIQPYASAPTDMLWHSQDLLWTVGREGTLLQTDIQHSAKVIDRYNLQAFDVSPLGEVSIVTQGRKVRRVPKQIPSFTNGILGSSPEKNYGLSRSWADDSIDHAFLSILPPKGQNRSSSTSRAHAASNTSTSSQSQTATLKLDEILLNRKSYRPQQVACRGLLPGHNSHQYIAWMAERCKAYVEATSNDEDVRRAARETFQANAGHASSAGFWSLSQTWKIVGFMTDNHLRDRSALKRKRASAKAPQQIDEALMNLSTSMDRLARTIAAQHAKSEAASPNSLRPVSTNAQQLAVPESTSNVPTPLARASSPSQDPGSHHRVQLPEFEQDDKLALPPSLTSTHSPPKAGGTAERRLTVGNLTDHVKNQLGGEASHRRDRLSRWSTQSKEPLNLDPVDKHGMRIPIARLEKHDSAESFQFLEDSGGSREPSFPASLESSRSGDFRMVAERPSRRKPPPTSYPQIDVPSTANQSMFFEGSGTLGYSGVATMDSSMHLDMSPMNDETEDVPTEEQKITGFPFKNAPTIDLPASSSAPPAAPIPIRKTPFSSSRLEESVSPTSNGLRPPIPQEIQRPHSSIPFSSMEHTELQTQVIEPTFTEADIEIEEGHAVFTLIEMLHKLLEHYTISQPYPQVAAHLVLLLGPLLPRTHPLSTPEINQTITHYADHFLTSLDTDPDTIPDLIRTSFSHTLKSGLQPLQVEAILATYHDQLLSHQLFDAAASLRRIAYPAYPAVYEDFLKDNTVHVKCGHCGKPMAGDVALLKCESCSRKQNHCAYCYMPTSPFGQSRILSACLLCGHGGHAGCLEEWFLAVGGVGCPTEGCLCDCVGGTWREEKLAFSEKKKGEGKKVEVKRDEWKAKESRAVVGARNQLKK</sequence>
<feature type="repeat" description="WD" evidence="6">
    <location>
        <begin position="241"/>
        <end position="283"/>
    </location>
</feature>
<dbReference type="PROSITE" id="PS50294">
    <property type="entry name" value="WD_REPEATS_REGION"/>
    <property type="match status" value="2"/>
</dbReference>
<feature type="region of interest" description="Disordered" evidence="7">
    <location>
        <begin position="803"/>
        <end position="853"/>
    </location>
</feature>
<dbReference type="GO" id="GO:0005774">
    <property type="term" value="C:vacuolar membrane"/>
    <property type="evidence" value="ECO:0007669"/>
    <property type="project" value="TreeGrafter"/>
</dbReference>
<accession>A0A0F4GL02</accession>
<dbReference type="AlphaFoldDB" id="A0A0F4GL02"/>